<reference evidence="3" key="1">
    <citation type="journal article" date="2019" name="Int. J. Syst. Evol. Microbiol.">
        <title>The Global Catalogue of Microorganisms (GCM) 10K type strain sequencing project: providing services to taxonomists for standard genome sequencing and annotation.</title>
        <authorList>
            <consortium name="The Broad Institute Genomics Platform"/>
            <consortium name="The Broad Institute Genome Sequencing Center for Infectious Disease"/>
            <person name="Wu L."/>
            <person name="Ma J."/>
        </authorList>
    </citation>
    <scope>NUCLEOTIDE SEQUENCE [LARGE SCALE GENOMIC DNA]</scope>
    <source>
        <strain evidence="3">CGMCC 1.15304</strain>
    </source>
</reference>
<protein>
    <submittedName>
        <fullName evidence="2">Uncharacterized protein</fullName>
    </submittedName>
</protein>
<gene>
    <name evidence="2" type="ORF">ACFO5Q_01795</name>
</gene>
<accession>A0ABV8U5V7</accession>
<dbReference type="EMBL" id="JBHSCR010000001">
    <property type="protein sequence ID" value="MFC4346577.1"/>
    <property type="molecule type" value="Genomic_DNA"/>
</dbReference>
<dbReference type="Proteomes" id="UP001595776">
    <property type="component" value="Unassembled WGS sequence"/>
</dbReference>
<evidence type="ECO:0000313" key="3">
    <source>
        <dbReference type="Proteomes" id="UP001595776"/>
    </source>
</evidence>
<proteinExistence type="predicted"/>
<organism evidence="2 3">
    <name type="scientific">Kordiimonas lipolytica</name>
    <dbReference type="NCBI Taxonomy" id="1662421"/>
    <lineage>
        <taxon>Bacteria</taxon>
        <taxon>Pseudomonadati</taxon>
        <taxon>Pseudomonadota</taxon>
        <taxon>Alphaproteobacteria</taxon>
        <taxon>Kordiimonadales</taxon>
        <taxon>Kordiimonadaceae</taxon>
        <taxon>Kordiimonas</taxon>
    </lineage>
</organism>
<evidence type="ECO:0000256" key="1">
    <source>
        <dbReference type="SAM" id="MobiDB-lite"/>
    </source>
</evidence>
<keyword evidence="3" id="KW-1185">Reference proteome</keyword>
<evidence type="ECO:0000313" key="2">
    <source>
        <dbReference type="EMBL" id="MFC4346577.1"/>
    </source>
</evidence>
<name>A0ABV8U5V7_9PROT</name>
<dbReference type="RefSeq" id="WP_380084278.1">
    <property type="nucleotide sequence ID" value="NZ_JBHSCR010000001.1"/>
</dbReference>
<comment type="caution">
    <text evidence="2">The sequence shown here is derived from an EMBL/GenBank/DDBJ whole genome shotgun (WGS) entry which is preliminary data.</text>
</comment>
<sequence length="69" mass="8135">MVRIDMKFNGKRITSSQQLEREMKRSFEKTIEQGIRRAAGPGVRVKKTRNGFEAEGSPEQIERMKRRLR</sequence>
<feature type="region of interest" description="Disordered" evidence="1">
    <location>
        <begin position="47"/>
        <end position="69"/>
    </location>
</feature>